<accession>A0A642UY85</accession>
<feature type="compositionally biased region" description="Polar residues" evidence="1">
    <location>
        <begin position="271"/>
        <end position="296"/>
    </location>
</feature>
<evidence type="ECO:0000256" key="1">
    <source>
        <dbReference type="SAM" id="MobiDB-lite"/>
    </source>
</evidence>
<dbReference type="RefSeq" id="XP_034014735.1">
    <property type="nucleotide sequence ID" value="XM_034157002.1"/>
</dbReference>
<gene>
    <name evidence="3" type="ORF">DIURU_000416</name>
</gene>
<keyword evidence="2" id="KW-0732">Signal</keyword>
<dbReference type="EMBL" id="SWFT01000019">
    <property type="protein sequence ID" value="KAA8907729.1"/>
    <property type="molecule type" value="Genomic_DNA"/>
</dbReference>
<evidence type="ECO:0000256" key="2">
    <source>
        <dbReference type="SAM" id="SignalP"/>
    </source>
</evidence>
<reference evidence="3 4" key="1">
    <citation type="submission" date="2019-07" db="EMBL/GenBank/DDBJ databases">
        <title>Genome assembly of two rare yeast pathogens: Diutina rugosa and Trichomonascus ciferrii.</title>
        <authorList>
            <person name="Mixao V."/>
            <person name="Saus E."/>
            <person name="Hansen A."/>
            <person name="Lass-Flor C."/>
            <person name="Gabaldon T."/>
        </authorList>
    </citation>
    <scope>NUCLEOTIDE SEQUENCE [LARGE SCALE GENOMIC DNA]</scope>
    <source>
        <strain evidence="3 4">CBS 613</strain>
    </source>
</reference>
<feature type="chain" id="PRO_5024919119" evidence="2">
    <location>
        <begin position="19"/>
        <end position="325"/>
    </location>
</feature>
<protein>
    <submittedName>
        <fullName evidence="3">Uncharacterized protein</fullName>
    </submittedName>
</protein>
<dbReference type="AlphaFoldDB" id="A0A642UY85"/>
<feature type="region of interest" description="Disordered" evidence="1">
    <location>
        <begin position="271"/>
        <end position="298"/>
    </location>
</feature>
<sequence length="325" mass="33284">MLNIVCLCALAGAVVAEAAPQITAFPTLNKRTNVIAGKQGDELNEFGVSTSGQFYYTIAPDVYASAVASELEITVPEIVSQYKDQYAAAYTQYQGVVPESAINIDSVKGDTEFGIDSDLGFTSGDQAYITASPKNYQKMLAAESVTGAQATSVIGLYSSIYSQFSGVIPIAALVGVLPGGLFGGGDIGGDVPLVEATAPASEVTDAIPSSLIKAQLATETAAPKSSELSISVVEPSSQVLDQSVLSSQEPTKSTSLVGVASSFTGNVSEVSLEQQAKSSQQSDSVETASKSASVSPAPQPIEEAGAKVLAPAYAIAGIAMIHLLL</sequence>
<evidence type="ECO:0000313" key="4">
    <source>
        <dbReference type="Proteomes" id="UP000449547"/>
    </source>
</evidence>
<organism evidence="3 4">
    <name type="scientific">Diutina rugosa</name>
    <name type="common">Yeast</name>
    <name type="synonym">Candida rugosa</name>
    <dbReference type="NCBI Taxonomy" id="5481"/>
    <lineage>
        <taxon>Eukaryota</taxon>
        <taxon>Fungi</taxon>
        <taxon>Dikarya</taxon>
        <taxon>Ascomycota</taxon>
        <taxon>Saccharomycotina</taxon>
        <taxon>Pichiomycetes</taxon>
        <taxon>Debaryomycetaceae</taxon>
        <taxon>Diutina</taxon>
    </lineage>
</organism>
<evidence type="ECO:0000313" key="3">
    <source>
        <dbReference type="EMBL" id="KAA8907729.1"/>
    </source>
</evidence>
<dbReference type="GeneID" id="54779069"/>
<proteinExistence type="predicted"/>
<dbReference type="VEuPathDB" id="FungiDB:DIURU_000416"/>
<dbReference type="Proteomes" id="UP000449547">
    <property type="component" value="Unassembled WGS sequence"/>
</dbReference>
<keyword evidence="4" id="KW-1185">Reference proteome</keyword>
<name>A0A642UY85_DIURU</name>
<feature type="signal peptide" evidence="2">
    <location>
        <begin position="1"/>
        <end position="18"/>
    </location>
</feature>
<comment type="caution">
    <text evidence="3">The sequence shown here is derived from an EMBL/GenBank/DDBJ whole genome shotgun (WGS) entry which is preliminary data.</text>
</comment>